<accession>A0A8J1XS35</accession>
<evidence type="ECO:0000313" key="9">
    <source>
        <dbReference type="Proteomes" id="UP000749559"/>
    </source>
</evidence>
<reference evidence="8" key="1">
    <citation type="submission" date="2022-03" db="EMBL/GenBank/DDBJ databases">
        <authorList>
            <person name="Martin C."/>
        </authorList>
    </citation>
    <scope>NUCLEOTIDE SEQUENCE</scope>
</reference>
<dbReference type="PANTHER" id="PTHR24050">
    <property type="entry name" value="PA14 DOMAIN-CONTAINING PROTEIN"/>
    <property type="match status" value="1"/>
</dbReference>
<dbReference type="SMART" id="SM00179">
    <property type="entry name" value="EGF_CA"/>
    <property type="match status" value="3"/>
</dbReference>
<keyword evidence="3" id="KW-0272">Extracellular matrix</keyword>
<keyword evidence="4" id="KW-0245">EGF-like domain</keyword>
<dbReference type="InterPro" id="IPR052235">
    <property type="entry name" value="Nephronectin_domain"/>
</dbReference>
<protein>
    <submittedName>
        <fullName evidence="8">Uncharacterized protein</fullName>
    </submittedName>
</protein>
<dbReference type="InterPro" id="IPR026823">
    <property type="entry name" value="cEGF"/>
</dbReference>
<keyword evidence="7" id="KW-1015">Disulfide bond</keyword>
<comment type="subcellular location">
    <subcellularLocation>
        <location evidence="1">Secreted</location>
        <location evidence="1">Extracellular space</location>
        <location evidence="1">Extracellular matrix</location>
    </subcellularLocation>
</comment>
<dbReference type="Pfam" id="PF12662">
    <property type="entry name" value="cEGF"/>
    <property type="match status" value="1"/>
</dbReference>
<dbReference type="PANTHER" id="PTHR24050:SF28">
    <property type="entry name" value="UROMODULIN-LIKE"/>
    <property type="match status" value="1"/>
</dbReference>
<dbReference type="AlphaFoldDB" id="A0A8J1XS35"/>
<dbReference type="InterPro" id="IPR018097">
    <property type="entry name" value="EGF_Ca-bd_CS"/>
</dbReference>
<dbReference type="Proteomes" id="UP000749559">
    <property type="component" value="Unassembled WGS sequence"/>
</dbReference>
<evidence type="ECO:0000256" key="5">
    <source>
        <dbReference type="ARBA" id="ARBA00022729"/>
    </source>
</evidence>
<dbReference type="GO" id="GO:0005509">
    <property type="term" value="F:calcium ion binding"/>
    <property type="evidence" value="ECO:0007669"/>
    <property type="project" value="InterPro"/>
</dbReference>
<dbReference type="CDD" id="cd00054">
    <property type="entry name" value="EGF_CA"/>
    <property type="match status" value="3"/>
</dbReference>
<dbReference type="Pfam" id="PF14670">
    <property type="entry name" value="FXa_inhibition"/>
    <property type="match status" value="1"/>
</dbReference>
<keyword evidence="6" id="KW-0677">Repeat</keyword>
<dbReference type="InterPro" id="IPR001881">
    <property type="entry name" value="EGF-like_Ca-bd_dom"/>
</dbReference>
<sequence length="462" mass="50902">MTRLSLGSNLLAIVCCVVSVLCQDYNHFVKDESYGSIHGWGHEVTLSGSPERTNAMGYWVDNEVILPKGSLRKFIMQVRAGLNEPYSMVLHLMMPAVDNGFTFTVIWSKNVTLQPTMSSQRVEIEIPVSEQMLIESGTRFGASLSKSYDPLEVWYKDLYSTYKGRFFDTSDPYELQLGDSVTFNRLPRSFYSSMCVQIETTIEGPVGPQGPIGPPGPQGDTGLTDFNECSSNNGGCSDGCRNLLGSYECYCSAGYTLDTDGKKCKNIDECATDNGGCDGLCTDFDGGYNCSCPEPGYRLGLNKHTCKDIDECLSVQCSGTCINSPGTYTCIRLRLVSAQTEPDPTEQSVISSTPSTTILVWMSVLTVTLAILIVLSCRGFRKDYCKKRIDFENESNAVPVFRSSAIEIGNDVTTTLPDEAVRRTNPTYSAFGDDTNEDDLNSHPKTYSNTFHSENNNIDTIY</sequence>
<dbReference type="OrthoDB" id="6286622at2759"/>
<dbReference type="FunFam" id="2.10.25.10:FF:000240">
    <property type="entry name" value="Vitamin K-dependent protein S"/>
    <property type="match status" value="2"/>
</dbReference>
<keyword evidence="9" id="KW-1185">Reference proteome</keyword>
<proteinExistence type="inferred from homology"/>
<comment type="similarity">
    <text evidence="2">Belongs to the fibulin family.</text>
</comment>
<gene>
    <name evidence="8" type="ORF">OFUS_LOCUS20974</name>
</gene>
<dbReference type="SUPFAM" id="SSF57184">
    <property type="entry name" value="Growth factor receptor domain"/>
    <property type="match status" value="1"/>
</dbReference>
<name>A0A8J1XS35_OWEFU</name>
<dbReference type="InterPro" id="IPR000742">
    <property type="entry name" value="EGF"/>
</dbReference>
<dbReference type="PROSITE" id="PS01186">
    <property type="entry name" value="EGF_2"/>
    <property type="match status" value="1"/>
</dbReference>
<dbReference type="EMBL" id="CAIIXF020000010">
    <property type="protein sequence ID" value="CAH1796582.1"/>
    <property type="molecule type" value="Genomic_DNA"/>
</dbReference>
<comment type="caution">
    <text evidence="8">The sequence shown here is derived from an EMBL/GenBank/DDBJ whole genome shotgun (WGS) entry which is preliminary data.</text>
</comment>
<evidence type="ECO:0000256" key="7">
    <source>
        <dbReference type="ARBA" id="ARBA00023157"/>
    </source>
</evidence>
<evidence type="ECO:0000313" key="8">
    <source>
        <dbReference type="EMBL" id="CAH1796582.1"/>
    </source>
</evidence>
<keyword evidence="3" id="KW-0964">Secreted</keyword>
<organism evidence="8 9">
    <name type="scientific">Owenia fusiformis</name>
    <name type="common">Polychaete worm</name>
    <dbReference type="NCBI Taxonomy" id="6347"/>
    <lineage>
        <taxon>Eukaryota</taxon>
        <taxon>Metazoa</taxon>
        <taxon>Spiralia</taxon>
        <taxon>Lophotrochozoa</taxon>
        <taxon>Annelida</taxon>
        <taxon>Polychaeta</taxon>
        <taxon>Sedentaria</taxon>
        <taxon>Canalipalpata</taxon>
        <taxon>Sabellida</taxon>
        <taxon>Oweniida</taxon>
        <taxon>Oweniidae</taxon>
        <taxon>Owenia</taxon>
    </lineage>
</organism>
<keyword evidence="5" id="KW-0732">Signal</keyword>
<evidence type="ECO:0000256" key="4">
    <source>
        <dbReference type="ARBA" id="ARBA00022536"/>
    </source>
</evidence>
<evidence type="ECO:0000256" key="1">
    <source>
        <dbReference type="ARBA" id="ARBA00004498"/>
    </source>
</evidence>
<dbReference type="Gene3D" id="2.10.25.10">
    <property type="entry name" value="Laminin"/>
    <property type="match status" value="3"/>
</dbReference>
<evidence type="ECO:0000256" key="2">
    <source>
        <dbReference type="ARBA" id="ARBA00006127"/>
    </source>
</evidence>
<evidence type="ECO:0000256" key="6">
    <source>
        <dbReference type="ARBA" id="ARBA00022737"/>
    </source>
</evidence>
<evidence type="ECO:0000256" key="3">
    <source>
        <dbReference type="ARBA" id="ARBA00022530"/>
    </source>
</evidence>
<dbReference type="PROSITE" id="PS01187">
    <property type="entry name" value="EGF_CA"/>
    <property type="match status" value="2"/>
</dbReference>
<dbReference type="InterPro" id="IPR009030">
    <property type="entry name" value="Growth_fac_rcpt_cys_sf"/>
</dbReference>
<dbReference type="SMART" id="SM00181">
    <property type="entry name" value="EGF"/>
    <property type="match status" value="2"/>
</dbReference>